<dbReference type="Proteomes" id="UP000823863">
    <property type="component" value="Unassembled WGS sequence"/>
</dbReference>
<keyword evidence="1" id="KW-0645">Protease</keyword>
<keyword evidence="2" id="KW-0479">Metal-binding</keyword>
<reference evidence="5" key="1">
    <citation type="journal article" date="2021" name="PeerJ">
        <title>Extensive microbial diversity within the chicken gut microbiome revealed by metagenomics and culture.</title>
        <authorList>
            <person name="Gilroy R."/>
            <person name="Ravi A."/>
            <person name="Getino M."/>
            <person name="Pursley I."/>
            <person name="Horton D.L."/>
            <person name="Alikhan N.F."/>
            <person name="Baker D."/>
            <person name="Gharbi K."/>
            <person name="Hall N."/>
            <person name="Watson M."/>
            <person name="Adriaenssens E.M."/>
            <person name="Foster-Nyarko E."/>
            <person name="Jarju S."/>
            <person name="Secka A."/>
            <person name="Antonio M."/>
            <person name="Oren A."/>
            <person name="Chaudhuri R.R."/>
            <person name="La Ragione R."/>
            <person name="Hildebrand F."/>
            <person name="Pallen M.J."/>
        </authorList>
    </citation>
    <scope>NUCLEOTIDE SEQUENCE</scope>
    <source>
        <strain evidence="5">CHK198-12963</strain>
    </source>
</reference>
<name>A0A9D2PSH1_9FIRM</name>
<keyword evidence="3" id="KW-0378">Hydrolase</keyword>
<organism evidence="5 6">
    <name type="scientific">Candidatus Enterocloster excrementigallinarum</name>
    <dbReference type="NCBI Taxonomy" id="2838558"/>
    <lineage>
        <taxon>Bacteria</taxon>
        <taxon>Bacillati</taxon>
        <taxon>Bacillota</taxon>
        <taxon>Clostridia</taxon>
        <taxon>Lachnospirales</taxon>
        <taxon>Lachnospiraceae</taxon>
        <taxon>Enterocloster</taxon>
    </lineage>
</organism>
<dbReference type="Pfam" id="PF07687">
    <property type="entry name" value="M20_dimer"/>
    <property type="match status" value="1"/>
</dbReference>
<evidence type="ECO:0000256" key="3">
    <source>
        <dbReference type="ARBA" id="ARBA00022801"/>
    </source>
</evidence>
<dbReference type="GO" id="GO:0009014">
    <property type="term" value="F:succinyl-diaminopimelate desuccinylase activity"/>
    <property type="evidence" value="ECO:0007669"/>
    <property type="project" value="TreeGrafter"/>
</dbReference>
<dbReference type="PANTHER" id="PTHR43270">
    <property type="entry name" value="BETA-ALA-HIS DIPEPTIDASE"/>
    <property type="match status" value="1"/>
</dbReference>
<dbReference type="GO" id="GO:0008233">
    <property type="term" value="F:peptidase activity"/>
    <property type="evidence" value="ECO:0007669"/>
    <property type="project" value="UniProtKB-KW"/>
</dbReference>
<dbReference type="Gene3D" id="3.30.70.360">
    <property type="match status" value="1"/>
</dbReference>
<dbReference type="InterPro" id="IPR051458">
    <property type="entry name" value="Cyt/Met_Dipeptidase"/>
</dbReference>
<dbReference type="InterPro" id="IPR011650">
    <property type="entry name" value="Peptidase_M20_dimer"/>
</dbReference>
<sequence length="465" mass="52013">MNSSQLQQMFSYVDEHFDAMVQELKEVCRFPGTADHPEGLRQTREYILKKWKALGIEGHTLPPDGDPPILWGQAKGDSGRTLVFYNHYDVVPEGDPSGWTNGKPYEAEIRDSRIYARGVADNKGGHFCRLHAIEALRAVRGSLPVNVKFLVEGQEETTSAYMLKMSREQPEWFRELISGDAAIWEGGLVDDEGRPYIRFGVRGDCVLRFSVQTAQVDCHGRYGATIPGAAWRLIWALASLKGPDERVLVPGFYDRVLPTTAEDRKALHDFPFDEEGLKRSIGFSSYLTGAKGDALKERLYMEPTMSVCGLDAGNLHFKPRSIVPHEASALVTCYLVADQDPDEIYHSIRRYLDDQGFSDVKVEYTSGTRAIRTDVSTPFRKVMEKAAAFVYDKPVVTEITQMGAGPAFIWRSVCPDLPILGMGPSNPSSNTHGQDENLKLEDYKNAVKYIIALLCLYGESSIEIQ</sequence>
<dbReference type="AlphaFoldDB" id="A0A9D2PSH1"/>
<dbReference type="GO" id="GO:0009089">
    <property type="term" value="P:lysine biosynthetic process via diaminopimelate"/>
    <property type="evidence" value="ECO:0007669"/>
    <property type="project" value="TreeGrafter"/>
</dbReference>
<evidence type="ECO:0000313" key="6">
    <source>
        <dbReference type="Proteomes" id="UP000823863"/>
    </source>
</evidence>
<dbReference type="PANTHER" id="PTHR43270:SF8">
    <property type="entry name" value="DI- AND TRIPEPTIDASE DUG2-RELATED"/>
    <property type="match status" value="1"/>
</dbReference>
<reference evidence="5" key="2">
    <citation type="submission" date="2021-04" db="EMBL/GenBank/DDBJ databases">
        <authorList>
            <person name="Gilroy R."/>
        </authorList>
    </citation>
    <scope>NUCLEOTIDE SEQUENCE</scope>
    <source>
        <strain evidence="5">CHK198-12963</strain>
    </source>
</reference>
<evidence type="ECO:0000256" key="2">
    <source>
        <dbReference type="ARBA" id="ARBA00022723"/>
    </source>
</evidence>
<dbReference type="GO" id="GO:0005829">
    <property type="term" value="C:cytosol"/>
    <property type="evidence" value="ECO:0007669"/>
    <property type="project" value="TreeGrafter"/>
</dbReference>
<protein>
    <submittedName>
        <fullName evidence="5">M20/M25/M40 family metallo-hydrolase</fullName>
    </submittedName>
</protein>
<dbReference type="Pfam" id="PF01546">
    <property type="entry name" value="Peptidase_M20"/>
    <property type="match status" value="1"/>
</dbReference>
<evidence type="ECO:0000256" key="1">
    <source>
        <dbReference type="ARBA" id="ARBA00022670"/>
    </source>
</evidence>
<accession>A0A9D2PSH1</accession>
<feature type="domain" description="Peptidase M20 dimerisation" evidence="4">
    <location>
        <begin position="211"/>
        <end position="356"/>
    </location>
</feature>
<dbReference type="GO" id="GO:0046872">
    <property type="term" value="F:metal ion binding"/>
    <property type="evidence" value="ECO:0007669"/>
    <property type="project" value="UniProtKB-KW"/>
</dbReference>
<dbReference type="SUPFAM" id="SSF53187">
    <property type="entry name" value="Zn-dependent exopeptidases"/>
    <property type="match status" value="1"/>
</dbReference>
<dbReference type="InterPro" id="IPR002933">
    <property type="entry name" value="Peptidase_M20"/>
</dbReference>
<evidence type="ECO:0000259" key="4">
    <source>
        <dbReference type="Pfam" id="PF07687"/>
    </source>
</evidence>
<dbReference type="GO" id="GO:0006508">
    <property type="term" value="P:proteolysis"/>
    <property type="evidence" value="ECO:0007669"/>
    <property type="project" value="UniProtKB-KW"/>
</dbReference>
<dbReference type="Gene3D" id="3.40.630.10">
    <property type="entry name" value="Zn peptidases"/>
    <property type="match status" value="1"/>
</dbReference>
<gene>
    <name evidence="5" type="ORF">H9931_00610</name>
</gene>
<evidence type="ECO:0000313" key="5">
    <source>
        <dbReference type="EMBL" id="HJC65210.1"/>
    </source>
</evidence>
<comment type="caution">
    <text evidence="5">The sequence shown here is derived from an EMBL/GenBank/DDBJ whole genome shotgun (WGS) entry which is preliminary data.</text>
</comment>
<proteinExistence type="predicted"/>
<dbReference type="EMBL" id="DWWB01000003">
    <property type="protein sequence ID" value="HJC65210.1"/>
    <property type="molecule type" value="Genomic_DNA"/>
</dbReference>